<accession>A0A376A9A5</accession>
<evidence type="ECO:0000313" key="2">
    <source>
        <dbReference type="Proteomes" id="UP000254764"/>
    </source>
</evidence>
<dbReference type="Proteomes" id="UP000254764">
    <property type="component" value="Unassembled WGS sequence"/>
</dbReference>
<evidence type="ECO:0008006" key="3">
    <source>
        <dbReference type="Google" id="ProtNLM"/>
    </source>
</evidence>
<dbReference type="Gene3D" id="3.30.2310.20">
    <property type="entry name" value="RelE-like"/>
    <property type="match status" value="1"/>
</dbReference>
<dbReference type="STRING" id="1336235.GCA_000518785_02566"/>
<dbReference type="AlphaFoldDB" id="A0A376A9A5"/>
<evidence type="ECO:0000313" key="1">
    <source>
        <dbReference type="EMBL" id="SSC64298.1"/>
    </source>
</evidence>
<keyword evidence="2" id="KW-1185">Reference proteome</keyword>
<organism evidence="1 2">
    <name type="scientific">Ciceribacter selenitireducens ATCC BAA-1503</name>
    <dbReference type="NCBI Taxonomy" id="1336235"/>
    <lineage>
        <taxon>Bacteria</taxon>
        <taxon>Pseudomonadati</taxon>
        <taxon>Pseudomonadota</taxon>
        <taxon>Alphaproteobacteria</taxon>
        <taxon>Hyphomicrobiales</taxon>
        <taxon>Rhizobiaceae</taxon>
        <taxon>Ciceribacter</taxon>
    </lineage>
</organism>
<dbReference type="InterPro" id="IPR035093">
    <property type="entry name" value="RelE/ParE_toxin_dom_sf"/>
</dbReference>
<proteinExistence type="predicted"/>
<name>A0A376A9A5_9HYPH</name>
<reference evidence="2" key="1">
    <citation type="submission" date="2018-07" db="EMBL/GenBank/DDBJ databases">
        <authorList>
            <person name="Peiro R."/>
            <person name="Begona"/>
            <person name="Cbmso G."/>
            <person name="Lopez M."/>
            <person name="Gonzalez S."/>
        </authorList>
    </citation>
    <scope>NUCLEOTIDE SEQUENCE [LARGE SCALE GENOMIC DNA]</scope>
</reference>
<sequence length="70" mass="7916">MAEFRQTISQFEDFPHIGTLRHDIRPNLRAIPAAGKGVICFTVDDERRTVLIIAITYAGADWSSRVAERD</sequence>
<protein>
    <recommendedName>
        <fullName evidence="3">Plasmid stabilization system protein</fullName>
    </recommendedName>
</protein>
<gene>
    <name evidence="1" type="ORF">RHIZ70_6</name>
</gene>
<dbReference type="EMBL" id="UEYP01000010">
    <property type="protein sequence ID" value="SSC64298.1"/>
    <property type="molecule type" value="Genomic_DNA"/>
</dbReference>